<dbReference type="InterPro" id="IPR022789">
    <property type="entry name" value="ParD"/>
</dbReference>
<dbReference type="Pfam" id="PF03693">
    <property type="entry name" value="ParD_antitoxin"/>
    <property type="match status" value="1"/>
</dbReference>
<gene>
    <name evidence="3" type="ORF">SAMN05192540_3933</name>
</gene>
<evidence type="ECO:0000256" key="1">
    <source>
        <dbReference type="ARBA" id="ARBA00008580"/>
    </source>
</evidence>
<sequence>MAVIRKSITFTEQQEAYVKSLIEQGFYTNDSEYIRDIIRKDQERRKRIVDLNEALIEGMDSGPSDASIDSIWEEAINEHNAEN</sequence>
<dbReference type="Gene3D" id="6.10.10.120">
    <property type="entry name" value="Antitoxin ParD1-like"/>
    <property type="match status" value="1"/>
</dbReference>
<dbReference type="NCBIfam" id="TIGR02606">
    <property type="entry name" value="antidote_CC2985"/>
    <property type="match status" value="1"/>
</dbReference>
<evidence type="ECO:0000313" key="3">
    <source>
        <dbReference type="EMBL" id="SEC73113.1"/>
    </source>
</evidence>
<dbReference type="InterPro" id="IPR010985">
    <property type="entry name" value="Ribbon_hlx_hlx"/>
</dbReference>
<organism evidence="3 4">
    <name type="scientific">Maribacter dokdonensis</name>
    <dbReference type="NCBI Taxonomy" id="320912"/>
    <lineage>
        <taxon>Bacteria</taxon>
        <taxon>Pseudomonadati</taxon>
        <taxon>Bacteroidota</taxon>
        <taxon>Flavobacteriia</taxon>
        <taxon>Flavobacteriales</taxon>
        <taxon>Flavobacteriaceae</taxon>
        <taxon>Maribacter</taxon>
    </lineage>
</organism>
<dbReference type="PANTHER" id="PTHR36582:SF2">
    <property type="entry name" value="ANTITOXIN PARD"/>
    <property type="match status" value="1"/>
</dbReference>
<dbReference type="OrthoDB" id="9811310at2"/>
<dbReference type="RefSeq" id="WP_074674583.1">
    <property type="nucleotide sequence ID" value="NZ_FNTB01000001.1"/>
</dbReference>
<keyword evidence="2" id="KW-1277">Toxin-antitoxin system</keyword>
<proteinExistence type="inferred from homology"/>
<evidence type="ECO:0000256" key="2">
    <source>
        <dbReference type="ARBA" id="ARBA00022649"/>
    </source>
</evidence>
<dbReference type="PANTHER" id="PTHR36582">
    <property type="entry name" value="ANTITOXIN PARD"/>
    <property type="match status" value="1"/>
</dbReference>
<dbReference type="EMBL" id="FNTB01000001">
    <property type="protein sequence ID" value="SEC73113.1"/>
    <property type="molecule type" value="Genomic_DNA"/>
</dbReference>
<dbReference type="SUPFAM" id="SSF47598">
    <property type="entry name" value="Ribbon-helix-helix"/>
    <property type="match status" value="1"/>
</dbReference>
<name>A0A1H4UWT1_9FLAO</name>
<protein>
    <submittedName>
        <fullName evidence="3">Antitoxin ParD1/3/4</fullName>
    </submittedName>
</protein>
<dbReference type="GO" id="GO:0006355">
    <property type="term" value="P:regulation of DNA-templated transcription"/>
    <property type="evidence" value="ECO:0007669"/>
    <property type="project" value="InterPro"/>
</dbReference>
<comment type="similarity">
    <text evidence="1">Belongs to the ParD antitoxin family.</text>
</comment>
<dbReference type="AlphaFoldDB" id="A0A1H4UWT1"/>
<dbReference type="InterPro" id="IPR038296">
    <property type="entry name" value="ParD_sf"/>
</dbReference>
<dbReference type="Proteomes" id="UP000183038">
    <property type="component" value="Unassembled WGS sequence"/>
</dbReference>
<reference evidence="3 4" key="1">
    <citation type="submission" date="2016-10" db="EMBL/GenBank/DDBJ databases">
        <authorList>
            <person name="de Groot N.N."/>
        </authorList>
    </citation>
    <scope>NUCLEOTIDE SEQUENCE [LARGE SCALE GENOMIC DNA]</scope>
    <source>
        <strain evidence="3 4">MAR_2009_71</strain>
    </source>
</reference>
<evidence type="ECO:0000313" key="4">
    <source>
        <dbReference type="Proteomes" id="UP000183038"/>
    </source>
</evidence>
<accession>A0A1H4UWT1</accession>